<organism evidence="1">
    <name type="scientific">Siphoviridae sp. ctH9Q22</name>
    <dbReference type="NCBI Taxonomy" id="2825420"/>
    <lineage>
        <taxon>Viruses</taxon>
        <taxon>Duplodnaviria</taxon>
        <taxon>Heunggongvirae</taxon>
        <taxon>Uroviricota</taxon>
        <taxon>Caudoviricetes</taxon>
    </lineage>
</organism>
<reference evidence="1" key="1">
    <citation type="journal article" date="2021" name="Proc. Natl. Acad. Sci. U.S.A.">
        <title>A Catalog of Tens of Thousands of Viruses from Human Metagenomes Reveals Hidden Associations with Chronic Diseases.</title>
        <authorList>
            <person name="Tisza M.J."/>
            <person name="Buck C.B."/>
        </authorList>
    </citation>
    <scope>NUCLEOTIDE SEQUENCE</scope>
    <source>
        <strain evidence="1">CtH9Q22</strain>
    </source>
</reference>
<accession>A0A8S5PMT0</accession>
<protein>
    <submittedName>
        <fullName evidence="1">Uncharacterized protein</fullName>
    </submittedName>
</protein>
<name>A0A8S5PMT0_9CAUD</name>
<proteinExistence type="predicted"/>
<sequence>MEDRKYTLTFASGLVIEEARLNGNNFITRMEVSKDTFADICSPVIIDNGEVKETHPYMECVQVTKNADEYWIVLRDITDSERAAVKLRSDVEYQAMMTGVEL</sequence>
<dbReference type="EMBL" id="BK015462">
    <property type="protein sequence ID" value="DAE08056.1"/>
    <property type="molecule type" value="Genomic_DNA"/>
</dbReference>
<evidence type="ECO:0000313" key="1">
    <source>
        <dbReference type="EMBL" id="DAE08056.1"/>
    </source>
</evidence>